<dbReference type="GO" id="GO:0005524">
    <property type="term" value="F:ATP binding"/>
    <property type="evidence" value="ECO:0007669"/>
    <property type="project" value="UniProtKB-UniRule"/>
</dbReference>
<keyword evidence="6 11" id="KW-0547">Nucleotide-binding</keyword>
<feature type="compositionally biased region" description="Low complexity" evidence="12">
    <location>
        <begin position="490"/>
        <end position="506"/>
    </location>
</feature>
<dbReference type="AlphaFoldDB" id="A0A4R6SUM8"/>
<feature type="region of interest" description="Disordered" evidence="12">
    <location>
        <begin position="402"/>
        <end position="464"/>
    </location>
</feature>
<dbReference type="InterPro" id="IPR011009">
    <property type="entry name" value="Kinase-like_dom_sf"/>
</dbReference>
<dbReference type="Pfam" id="PF02493">
    <property type="entry name" value="MORN"/>
    <property type="match status" value="4"/>
</dbReference>
<evidence type="ECO:0000256" key="5">
    <source>
        <dbReference type="ARBA" id="ARBA00022737"/>
    </source>
</evidence>
<keyword evidence="7 15" id="KW-0418">Kinase</keyword>
<dbReference type="InterPro" id="IPR003409">
    <property type="entry name" value="MORN"/>
</dbReference>
<evidence type="ECO:0000256" key="6">
    <source>
        <dbReference type="ARBA" id="ARBA00022741"/>
    </source>
</evidence>
<dbReference type="Gene3D" id="1.10.510.10">
    <property type="entry name" value="Transferase(Phosphotransferase) domain 1"/>
    <property type="match status" value="1"/>
</dbReference>
<dbReference type="GO" id="GO:0004674">
    <property type="term" value="F:protein serine/threonine kinase activity"/>
    <property type="evidence" value="ECO:0007669"/>
    <property type="project" value="UniProtKB-KW"/>
</dbReference>
<dbReference type="Proteomes" id="UP000295620">
    <property type="component" value="Unassembled WGS sequence"/>
</dbReference>
<evidence type="ECO:0000256" key="7">
    <source>
        <dbReference type="ARBA" id="ARBA00022777"/>
    </source>
</evidence>
<dbReference type="SUPFAM" id="SSF82185">
    <property type="entry name" value="Histone H3 K4-specific methyltransferase SET7/9 N-terminal domain"/>
    <property type="match status" value="1"/>
</dbReference>
<feature type="binding site" evidence="11">
    <location>
        <position position="39"/>
    </location>
    <ligand>
        <name>ATP</name>
        <dbReference type="ChEBI" id="CHEBI:30616"/>
    </ligand>
</feature>
<evidence type="ECO:0000256" key="1">
    <source>
        <dbReference type="ARBA" id="ARBA00010886"/>
    </source>
</evidence>
<evidence type="ECO:0000256" key="11">
    <source>
        <dbReference type="PROSITE-ProRule" id="PRU10141"/>
    </source>
</evidence>
<keyword evidence="4" id="KW-0808">Transferase</keyword>
<keyword evidence="3 15" id="KW-0723">Serine/threonine-protein kinase</keyword>
<dbReference type="InterPro" id="IPR017441">
    <property type="entry name" value="Protein_kinase_ATP_BS"/>
</dbReference>
<feature type="domain" description="Protein kinase" evidence="14">
    <location>
        <begin position="10"/>
        <end position="285"/>
    </location>
</feature>
<dbReference type="SMART" id="SM00220">
    <property type="entry name" value="S_TKc"/>
    <property type="match status" value="1"/>
</dbReference>
<comment type="catalytic activity">
    <reaction evidence="10">
        <text>L-seryl-[protein] + ATP = O-phospho-L-seryl-[protein] + ADP + H(+)</text>
        <dbReference type="Rhea" id="RHEA:17989"/>
        <dbReference type="Rhea" id="RHEA-COMP:9863"/>
        <dbReference type="Rhea" id="RHEA-COMP:11604"/>
        <dbReference type="ChEBI" id="CHEBI:15378"/>
        <dbReference type="ChEBI" id="CHEBI:29999"/>
        <dbReference type="ChEBI" id="CHEBI:30616"/>
        <dbReference type="ChEBI" id="CHEBI:83421"/>
        <dbReference type="ChEBI" id="CHEBI:456216"/>
        <dbReference type="EC" id="2.7.11.1"/>
    </reaction>
</comment>
<dbReference type="Gene3D" id="2.20.110.10">
    <property type="entry name" value="Histone H3 K4-specific methyltransferase SET7/9 N-terminal domain"/>
    <property type="match status" value="2"/>
</dbReference>
<dbReference type="InterPro" id="IPR050660">
    <property type="entry name" value="NEK_Ser/Thr_kinase"/>
</dbReference>
<dbReference type="PROSITE" id="PS00107">
    <property type="entry name" value="PROTEIN_KINASE_ATP"/>
    <property type="match status" value="1"/>
</dbReference>
<protein>
    <recommendedName>
        <fullName evidence="2">non-specific serine/threonine protein kinase</fullName>
        <ecNumber evidence="2">2.7.11.1</ecNumber>
    </recommendedName>
</protein>
<evidence type="ECO:0000313" key="16">
    <source>
        <dbReference type="Proteomes" id="UP000295620"/>
    </source>
</evidence>
<comment type="catalytic activity">
    <reaction evidence="9">
        <text>L-threonyl-[protein] + ATP = O-phospho-L-threonyl-[protein] + ADP + H(+)</text>
        <dbReference type="Rhea" id="RHEA:46608"/>
        <dbReference type="Rhea" id="RHEA-COMP:11060"/>
        <dbReference type="Rhea" id="RHEA-COMP:11605"/>
        <dbReference type="ChEBI" id="CHEBI:15378"/>
        <dbReference type="ChEBI" id="CHEBI:30013"/>
        <dbReference type="ChEBI" id="CHEBI:30616"/>
        <dbReference type="ChEBI" id="CHEBI:61977"/>
        <dbReference type="ChEBI" id="CHEBI:456216"/>
        <dbReference type="EC" id="2.7.11.1"/>
    </reaction>
</comment>
<accession>A0A4R6SUM8</accession>
<dbReference type="PANTHER" id="PTHR43671">
    <property type="entry name" value="SERINE/THREONINE-PROTEIN KINASE NEK"/>
    <property type="match status" value="1"/>
</dbReference>
<evidence type="ECO:0000256" key="4">
    <source>
        <dbReference type="ARBA" id="ARBA00022679"/>
    </source>
</evidence>
<dbReference type="PROSITE" id="PS50011">
    <property type="entry name" value="PROTEIN_KINASE_DOM"/>
    <property type="match status" value="1"/>
</dbReference>
<keyword evidence="8 11" id="KW-0067">ATP-binding</keyword>
<feature type="compositionally biased region" description="Basic and acidic residues" evidence="12">
    <location>
        <begin position="419"/>
        <end position="437"/>
    </location>
</feature>
<keyword evidence="13" id="KW-1133">Transmembrane helix</keyword>
<dbReference type="SUPFAM" id="SSF56112">
    <property type="entry name" value="Protein kinase-like (PK-like)"/>
    <property type="match status" value="1"/>
</dbReference>
<evidence type="ECO:0000313" key="15">
    <source>
        <dbReference type="EMBL" id="TDQ09440.1"/>
    </source>
</evidence>
<feature type="transmembrane region" description="Helical" evidence="13">
    <location>
        <begin position="511"/>
        <end position="530"/>
    </location>
</feature>
<dbReference type="PANTHER" id="PTHR43671:SF98">
    <property type="entry name" value="SERINE_THREONINE-PROTEIN KINASE NEK11"/>
    <property type="match status" value="1"/>
</dbReference>
<name>A0A4R6SUM8_9SPHI</name>
<evidence type="ECO:0000259" key="14">
    <source>
        <dbReference type="PROSITE" id="PS50011"/>
    </source>
</evidence>
<comment type="similarity">
    <text evidence="1">Belongs to the protein kinase superfamily. NEK Ser/Thr protein kinase family. NIMA subfamily.</text>
</comment>
<dbReference type="Pfam" id="PF00069">
    <property type="entry name" value="Pkinase"/>
    <property type="match status" value="1"/>
</dbReference>
<dbReference type="InterPro" id="IPR000719">
    <property type="entry name" value="Prot_kinase_dom"/>
</dbReference>
<evidence type="ECO:0000256" key="9">
    <source>
        <dbReference type="ARBA" id="ARBA00047899"/>
    </source>
</evidence>
<reference evidence="15 16" key="1">
    <citation type="submission" date="2019-03" db="EMBL/GenBank/DDBJ databases">
        <title>Genomic Encyclopedia of Archaeal and Bacterial Type Strains, Phase II (KMG-II): from individual species to whole genera.</title>
        <authorList>
            <person name="Goeker M."/>
        </authorList>
    </citation>
    <scope>NUCLEOTIDE SEQUENCE [LARGE SCALE GENOMIC DNA]</scope>
    <source>
        <strain evidence="15 16">DSM 19035</strain>
    </source>
</reference>
<dbReference type="PROSITE" id="PS00108">
    <property type="entry name" value="PROTEIN_KINASE_ST"/>
    <property type="match status" value="1"/>
</dbReference>
<dbReference type="EMBL" id="SNYC01000004">
    <property type="protein sequence ID" value="TDQ09440.1"/>
    <property type="molecule type" value="Genomic_DNA"/>
</dbReference>
<organism evidence="15 16">
    <name type="scientific">Pedobacter metabolipauper</name>
    <dbReference type="NCBI Taxonomy" id="425513"/>
    <lineage>
        <taxon>Bacteria</taxon>
        <taxon>Pseudomonadati</taxon>
        <taxon>Bacteroidota</taxon>
        <taxon>Sphingobacteriia</taxon>
        <taxon>Sphingobacteriales</taxon>
        <taxon>Sphingobacteriaceae</taxon>
        <taxon>Pedobacter</taxon>
    </lineage>
</organism>
<gene>
    <name evidence="15" type="ORF">ATK78_1594</name>
</gene>
<keyword evidence="13" id="KW-0812">Transmembrane</keyword>
<dbReference type="InterPro" id="IPR008271">
    <property type="entry name" value="Ser/Thr_kinase_AS"/>
</dbReference>
<dbReference type="OrthoDB" id="9813021at2"/>
<keyword evidence="5" id="KW-0677">Repeat</keyword>
<evidence type="ECO:0000256" key="3">
    <source>
        <dbReference type="ARBA" id="ARBA00022527"/>
    </source>
</evidence>
<sequence length="713" mass="76852">MDFRKRYVYNTREDLLGKGGFSRVFRATDVLLEREVALKVFNPEQSAQYDLITEIKKVIKFQHENLCRYYDVAFLESVNAFGEEEQVQVGVMEYLDGGELKGYLKNNPQYLNKLLCDVLKGLSYLHKRNIIHRDLKPQNILIKIEEDEPIAKITDFGISKAIGESQENASALVGTVEYMAPEQFNPARYGINGQISTHIDLWSFGIMVYELIKGENLFGSRSKGTSAEIVMTNILNEDYLQKLTELPKPYDEVVALCLKKMASERAASADVVLDVLKGNVTDSTLFAGLRNQPAPGNFDDETTLFKGNISSGVVDFEDDAETQVISYNPSEPVKPAPVIPQPAASEPVVSEPVKQAPAAQPAIPELPKPAPVVEEPVAKQPAVPEPVKEKVIPVQLQPVAEAPKAEMSKPAEQPAAVEKPVEDPAPKPVEPPKKIVAHEQPIAKQEDKQPAAATPAGRTLNEQNAIARPTLNESLARGAEAQHAERPGRSSAAVAPGANPAAASPGRSKSGIFIAVAVAAVILVGAVLFLTKDKEVEVAAPVAKTTIDSVPKVNTDTKVTNTKKAVSSPAKTVSDLVLNAGSGNESVYSGKVRDGVPDGKGLQTFANGSVYNGNFSKGLYSGKGSLTTADGDKYVGNWSAGIKTSGTLYYKDGSFYKGSFKRDLKHGSGKLVYKDGSYYEGGFANDQFSGSGKMFSAEGEVKQSGTFKDGVLQ</sequence>
<evidence type="ECO:0000256" key="2">
    <source>
        <dbReference type="ARBA" id="ARBA00012513"/>
    </source>
</evidence>
<proteinExistence type="inferred from homology"/>
<comment type="caution">
    <text evidence="15">The sequence shown here is derived from an EMBL/GenBank/DDBJ whole genome shotgun (WGS) entry which is preliminary data.</text>
</comment>
<evidence type="ECO:0000256" key="8">
    <source>
        <dbReference type="ARBA" id="ARBA00022840"/>
    </source>
</evidence>
<evidence type="ECO:0000256" key="13">
    <source>
        <dbReference type="SAM" id="Phobius"/>
    </source>
</evidence>
<feature type="region of interest" description="Disordered" evidence="12">
    <location>
        <begin position="477"/>
        <end position="506"/>
    </location>
</feature>
<evidence type="ECO:0000256" key="10">
    <source>
        <dbReference type="ARBA" id="ARBA00048679"/>
    </source>
</evidence>
<dbReference type="InterPro" id="IPR001245">
    <property type="entry name" value="Ser-Thr/Tyr_kinase_cat_dom"/>
</dbReference>
<keyword evidence="13" id="KW-0472">Membrane</keyword>
<dbReference type="SMART" id="SM00698">
    <property type="entry name" value="MORN"/>
    <property type="match status" value="5"/>
</dbReference>
<keyword evidence="16" id="KW-1185">Reference proteome</keyword>
<evidence type="ECO:0000256" key="12">
    <source>
        <dbReference type="SAM" id="MobiDB-lite"/>
    </source>
</evidence>
<dbReference type="RefSeq" id="WP_133575524.1">
    <property type="nucleotide sequence ID" value="NZ_SNYC01000004.1"/>
</dbReference>
<dbReference type="PRINTS" id="PR00109">
    <property type="entry name" value="TYRKINASE"/>
</dbReference>
<dbReference type="EC" id="2.7.11.1" evidence="2"/>
<dbReference type="CDD" id="cd14014">
    <property type="entry name" value="STKc_PknB_like"/>
    <property type="match status" value="1"/>
</dbReference>